<dbReference type="GO" id="GO:0055085">
    <property type="term" value="P:transmembrane transport"/>
    <property type="evidence" value="ECO:0007669"/>
    <property type="project" value="InterPro"/>
</dbReference>
<dbReference type="EMBL" id="JACHDY010000003">
    <property type="protein sequence ID" value="MBB5318064.1"/>
    <property type="molecule type" value="Genomic_DNA"/>
</dbReference>
<keyword evidence="3 6" id="KW-1133">Transmembrane helix</keyword>
<evidence type="ECO:0000313" key="9">
    <source>
        <dbReference type="Proteomes" id="UP000568106"/>
    </source>
</evidence>
<name>A0A7W8IJ70_9BACT</name>
<dbReference type="InterPro" id="IPR006260">
    <property type="entry name" value="TonB/TolA_C"/>
</dbReference>
<evidence type="ECO:0000256" key="2">
    <source>
        <dbReference type="ARBA" id="ARBA00022692"/>
    </source>
</evidence>
<feature type="compositionally biased region" description="Pro residues" evidence="5">
    <location>
        <begin position="81"/>
        <end position="93"/>
    </location>
</feature>
<dbReference type="Pfam" id="PF03544">
    <property type="entry name" value="TonB_C"/>
    <property type="match status" value="1"/>
</dbReference>
<keyword evidence="2 6" id="KW-0812">Transmembrane</keyword>
<dbReference type="Gene3D" id="3.30.1150.10">
    <property type="match status" value="1"/>
</dbReference>
<feature type="transmembrane region" description="Helical" evidence="6">
    <location>
        <begin position="33"/>
        <end position="54"/>
    </location>
</feature>
<feature type="region of interest" description="Disordered" evidence="5">
    <location>
        <begin position="70"/>
        <end position="93"/>
    </location>
</feature>
<evidence type="ECO:0000256" key="5">
    <source>
        <dbReference type="SAM" id="MobiDB-lite"/>
    </source>
</evidence>
<protein>
    <submittedName>
        <fullName evidence="8">TonB family protein</fullName>
    </submittedName>
</protein>
<sequence>MAKPLRSDDPTPQNMQFAHFGVLNDGNQSKSSLFTSIALNVVLALCAIIIGAAAKKTIDTRHKLTELTEPIPMKKPDEPPPIKIKPPKLPPPPVVKVEPPKIKLPDVKLPDVPKPPEIKMAQPMPVVLPAPPKLVQPPPAPKVVSLAQAQPAALINNSPHPTAVALGSQTNPIAPSNRPSTTAINLGNKGMSGMPASNNGMGAQSTVVNLGSGSPGSQNMHGRDNASAGVVGVKLGVTGGTGPMNAPGRTAGVVNLGQNTPPPMPKPAGPSTATAKSAPKVLFKPKPAYTEEARNLHIEGVVTVRLRVSSSGAVQVLGVTSDLGHGLGDSAIHAVQATRFQPATDASGHPIDWEGVVNVAFQLAG</sequence>
<feature type="domain" description="TonB C-terminal" evidence="7">
    <location>
        <begin position="274"/>
        <end position="365"/>
    </location>
</feature>
<dbReference type="AlphaFoldDB" id="A0A7W8IJ70"/>
<evidence type="ECO:0000256" key="1">
    <source>
        <dbReference type="ARBA" id="ARBA00004167"/>
    </source>
</evidence>
<dbReference type="InterPro" id="IPR037682">
    <property type="entry name" value="TonB_C"/>
</dbReference>
<evidence type="ECO:0000313" key="8">
    <source>
        <dbReference type="EMBL" id="MBB5318064.1"/>
    </source>
</evidence>
<evidence type="ECO:0000256" key="6">
    <source>
        <dbReference type="SAM" id="Phobius"/>
    </source>
</evidence>
<reference evidence="8" key="1">
    <citation type="submission" date="2020-08" db="EMBL/GenBank/DDBJ databases">
        <title>Genomic Encyclopedia of Type Strains, Phase IV (KMG-V): Genome sequencing to study the core and pangenomes of soil and plant-associated prokaryotes.</title>
        <authorList>
            <person name="Whitman W."/>
        </authorList>
    </citation>
    <scope>NUCLEOTIDE SEQUENCE [LARGE SCALE GENOMIC DNA]</scope>
    <source>
        <strain evidence="8">M8UP27</strain>
    </source>
</reference>
<evidence type="ECO:0000259" key="7">
    <source>
        <dbReference type="PROSITE" id="PS52015"/>
    </source>
</evidence>
<gene>
    <name evidence="8" type="ORF">HDF09_002750</name>
</gene>
<evidence type="ECO:0000256" key="3">
    <source>
        <dbReference type="ARBA" id="ARBA00022989"/>
    </source>
</evidence>
<dbReference type="GO" id="GO:0016020">
    <property type="term" value="C:membrane"/>
    <property type="evidence" value="ECO:0007669"/>
    <property type="project" value="UniProtKB-SubCell"/>
</dbReference>
<dbReference type="NCBIfam" id="TIGR01352">
    <property type="entry name" value="tonB_Cterm"/>
    <property type="match status" value="1"/>
</dbReference>
<keyword evidence="9" id="KW-1185">Reference proteome</keyword>
<accession>A0A7W8IJ70</accession>
<dbReference type="PROSITE" id="PS52015">
    <property type="entry name" value="TONB_CTD"/>
    <property type="match status" value="1"/>
</dbReference>
<comment type="subcellular location">
    <subcellularLocation>
        <location evidence="1">Membrane</location>
        <topology evidence="1">Single-pass membrane protein</topology>
    </subcellularLocation>
</comment>
<feature type="compositionally biased region" description="Basic and acidic residues" evidence="5">
    <location>
        <begin position="70"/>
        <end position="80"/>
    </location>
</feature>
<proteinExistence type="predicted"/>
<dbReference type="SUPFAM" id="SSF74653">
    <property type="entry name" value="TolA/TonB C-terminal domain"/>
    <property type="match status" value="1"/>
</dbReference>
<organism evidence="8 9">
    <name type="scientific">Tunturiibacter empetritectus</name>
    <dbReference type="NCBI Taxonomy" id="3069691"/>
    <lineage>
        <taxon>Bacteria</taxon>
        <taxon>Pseudomonadati</taxon>
        <taxon>Acidobacteriota</taxon>
        <taxon>Terriglobia</taxon>
        <taxon>Terriglobales</taxon>
        <taxon>Acidobacteriaceae</taxon>
        <taxon>Tunturiibacter</taxon>
    </lineage>
</organism>
<comment type="caution">
    <text evidence="8">The sequence shown here is derived from an EMBL/GenBank/DDBJ whole genome shotgun (WGS) entry which is preliminary data.</text>
</comment>
<keyword evidence="4 6" id="KW-0472">Membrane</keyword>
<evidence type="ECO:0000256" key="4">
    <source>
        <dbReference type="ARBA" id="ARBA00023136"/>
    </source>
</evidence>
<dbReference type="Proteomes" id="UP000568106">
    <property type="component" value="Unassembled WGS sequence"/>
</dbReference>